<dbReference type="Proteomes" id="UP001055879">
    <property type="component" value="Linkage Group LG03"/>
</dbReference>
<sequence>MQVDGKITPKANGEFHSKDELFKKYFKGSQYRMMKVLAKMGISTLRELAYRQKLWRDALLEHQGFPSISRASAEAVSLINPGDYQRGKVHLNDPLAIAKLQEAARGNSVSAYKEYAKHLNELNKELQLAWAVKV</sequence>
<reference evidence="2" key="1">
    <citation type="journal article" date="2022" name="Mol. Ecol. Resour.">
        <title>The genomes of chicory, endive, great burdock and yacon provide insights into Asteraceae palaeo-polyploidization history and plant inulin production.</title>
        <authorList>
            <person name="Fan W."/>
            <person name="Wang S."/>
            <person name="Wang H."/>
            <person name="Wang A."/>
            <person name="Jiang F."/>
            <person name="Liu H."/>
            <person name="Zhao H."/>
            <person name="Xu D."/>
            <person name="Zhang Y."/>
        </authorList>
    </citation>
    <scope>NUCLEOTIDE SEQUENCE [LARGE SCALE GENOMIC DNA]</scope>
    <source>
        <strain evidence="2">cv. Niubang</strain>
    </source>
</reference>
<gene>
    <name evidence="1" type="ORF">L6452_12673</name>
</gene>
<proteinExistence type="predicted"/>
<evidence type="ECO:0000313" key="2">
    <source>
        <dbReference type="Proteomes" id="UP001055879"/>
    </source>
</evidence>
<name>A0ACB9DRH7_ARCLA</name>
<comment type="caution">
    <text evidence="1">The sequence shown here is derived from an EMBL/GenBank/DDBJ whole genome shotgun (WGS) entry which is preliminary data.</text>
</comment>
<evidence type="ECO:0000313" key="1">
    <source>
        <dbReference type="EMBL" id="KAI3749098.1"/>
    </source>
</evidence>
<keyword evidence="2" id="KW-1185">Reference proteome</keyword>
<organism evidence="1 2">
    <name type="scientific">Arctium lappa</name>
    <name type="common">Greater burdock</name>
    <name type="synonym">Lappa major</name>
    <dbReference type="NCBI Taxonomy" id="4217"/>
    <lineage>
        <taxon>Eukaryota</taxon>
        <taxon>Viridiplantae</taxon>
        <taxon>Streptophyta</taxon>
        <taxon>Embryophyta</taxon>
        <taxon>Tracheophyta</taxon>
        <taxon>Spermatophyta</taxon>
        <taxon>Magnoliopsida</taxon>
        <taxon>eudicotyledons</taxon>
        <taxon>Gunneridae</taxon>
        <taxon>Pentapetalae</taxon>
        <taxon>asterids</taxon>
        <taxon>campanulids</taxon>
        <taxon>Asterales</taxon>
        <taxon>Asteraceae</taxon>
        <taxon>Carduoideae</taxon>
        <taxon>Cardueae</taxon>
        <taxon>Arctiinae</taxon>
        <taxon>Arctium</taxon>
    </lineage>
</organism>
<accession>A0ACB9DRH7</accession>
<protein>
    <submittedName>
        <fullName evidence="1">Uncharacterized protein</fullName>
    </submittedName>
</protein>
<reference evidence="1 2" key="2">
    <citation type="journal article" date="2022" name="Mol. Ecol. Resour.">
        <title>The genomes of chicory, endive, great burdock and yacon provide insights into Asteraceae paleo-polyploidization history and plant inulin production.</title>
        <authorList>
            <person name="Fan W."/>
            <person name="Wang S."/>
            <person name="Wang H."/>
            <person name="Wang A."/>
            <person name="Jiang F."/>
            <person name="Liu H."/>
            <person name="Zhao H."/>
            <person name="Xu D."/>
            <person name="Zhang Y."/>
        </authorList>
    </citation>
    <scope>NUCLEOTIDE SEQUENCE [LARGE SCALE GENOMIC DNA]</scope>
    <source>
        <strain evidence="2">cv. Niubang</strain>
    </source>
</reference>
<dbReference type="EMBL" id="CM042049">
    <property type="protein sequence ID" value="KAI3749098.1"/>
    <property type="molecule type" value="Genomic_DNA"/>
</dbReference>